<dbReference type="Proteomes" id="UP000295709">
    <property type="component" value="Unassembled WGS sequence"/>
</dbReference>
<dbReference type="RefSeq" id="WP_123263408.1">
    <property type="nucleotide sequence ID" value="NZ_RJTX01000003.1"/>
</dbReference>
<dbReference type="OrthoDB" id="965035at2"/>
<evidence type="ECO:0000313" key="2">
    <source>
        <dbReference type="EMBL" id="TDX90698.1"/>
    </source>
</evidence>
<evidence type="ECO:0000313" key="3">
    <source>
        <dbReference type="Proteomes" id="UP000269375"/>
    </source>
</evidence>
<organism evidence="1 3">
    <name type="scientific">Chryseobacterium daecheongense</name>
    <dbReference type="NCBI Taxonomy" id="192389"/>
    <lineage>
        <taxon>Bacteria</taxon>
        <taxon>Pseudomonadati</taxon>
        <taxon>Bacteroidota</taxon>
        <taxon>Flavobacteriia</taxon>
        <taxon>Flavobacteriales</taxon>
        <taxon>Weeksellaceae</taxon>
        <taxon>Chryseobacterium group</taxon>
        <taxon>Chryseobacterium</taxon>
    </lineage>
</organism>
<reference evidence="1 3" key="1">
    <citation type="submission" date="2018-11" db="EMBL/GenBank/DDBJ databases">
        <title>Proposal to divide the Flavobacteriaceae and reorganize its genera based on Amino Acid Identity values calculated from whole genome sequences.</title>
        <authorList>
            <person name="Nicholson A.C."/>
            <person name="Gulvik C.A."/>
            <person name="Whitney A.M."/>
            <person name="Humrighouse B.W."/>
            <person name="Bell M."/>
            <person name="Holmes B."/>
            <person name="Steigerwalt A."/>
            <person name="Villarma A."/>
            <person name="Sheth M."/>
            <person name="Batra D."/>
            <person name="Pryor J."/>
            <person name="Bernardet J.-F."/>
            <person name="Hugo C."/>
            <person name="Kampfer P."/>
            <person name="Newman J."/>
            <person name="Mcquiston J.R."/>
        </authorList>
    </citation>
    <scope>NUCLEOTIDE SEQUENCE [LARGE SCALE GENOMIC DNA]</scope>
    <source>
        <strain evidence="1 3">DSM 15235</strain>
    </source>
</reference>
<dbReference type="EMBL" id="SOQW01000004">
    <property type="protein sequence ID" value="TDX90698.1"/>
    <property type="molecule type" value="Genomic_DNA"/>
</dbReference>
<proteinExistence type="predicted"/>
<evidence type="ECO:0000313" key="1">
    <source>
        <dbReference type="EMBL" id="ROH96694.1"/>
    </source>
</evidence>
<protein>
    <submittedName>
        <fullName evidence="1">Uncharacterized protein</fullName>
    </submittedName>
</protein>
<sequence length="152" mass="16705">MGIGLAAILVTRSPNAVKMEASIARTEAYAGVREASVYLQQAGVPRDYRKQILESFEIETISLRTADNSTYGLRFYGGIAKESGRYLFPTFNNYINRVGLALPPKWNTMSGFTQFKIAPGTPYVFGRAASQGGIYTGGSLQMYINDVKNLTK</sequence>
<evidence type="ECO:0000313" key="4">
    <source>
        <dbReference type="Proteomes" id="UP000295709"/>
    </source>
</evidence>
<dbReference type="AlphaFoldDB" id="A0A3N0VVA2"/>
<gene>
    <name evidence="2" type="ORF">BCF50_3265</name>
    <name evidence="1" type="ORF">EGI05_12585</name>
</gene>
<dbReference type="EMBL" id="RJTX01000003">
    <property type="protein sequence ID" value="ROH96694.1"/>
    <property type="molecule type" value="Genomic_DNA"/>
</dbReference>
<name>A0A3N0VVA2_9FLAO</name>
<reference evidence="2 4" key="2">
    <citation type="submission" date="2019-03" db="EMBL/GenBank/DDBJ databases">
        <title>Genomic Encyclopedia of Archaeal and Bacterial Type Strains, Phase II (KMG-II): from individual species to whole genera.</title>
        <authorList>
            <person name="Goeker M."/>
        </authorList>
    </citation>
    <scope>NUCLEOTIDE SEQUENCE [LARGE SCALE GENOMIC DNA]</scope>
    <source>
        <strain evidence="2 4">DSM 15235</strain>
    </source>
</reference>
<keyword evidence="4" id="KW-1185">Reference proteome</keyword>
<accession>A0A3N0VVA2</accession>
<dbReference type="Proteomes" id="UP000269375">
    <property type="component" value="Unassembled WGS sequence"/>
</dbReference>
<comment type="caution">
    <text evidence="1">The sequence shown here is derived from an EMBL/GenBank/DDBJ whole genome shotgun (WGS) entry which is preliminary data.</text>
</comment>